<evidence type="ECO:0000313" key="3">
    <source>
        <dbReference type="Proteomes" id="UP001586593"/>
    </source>
</evidence>
<evidence type="ECO:0000313" key="2">
    <source>
        <dbReference type="EMBL" id="KAL1841246.1"/>
    </source>
</evidence>
<evidence type="ECO:0000256" key="1">
    <source>
        <dbReference type="SAM" id="MobiDB-lite"/>
    </source>
</evidence>
<comment type="caution">
    <text evidence="2">The sequence shown here is derived from an EMBL/GenBank/DDBJ whole genome shotgun (WGS) entry which is preliminary data.</text>
</comment>
<gene>
    <name evidence="2" type="ORF">VTK73DRAFT_3560</name>
</gene>
<name>A0ABR3VK09_9PEZI</name>
<dbReference type="Proteomes" id="UP001586593">
    <property type="component" value="Unassembled WGS sequence"/>
</dbReference>
<proteinExistence type="predicted"/>
<organism evidence="2 3">
    <name type="scientific">Phialemonium thermophilum</name>
    <dbReference type="NCBI Taxonomy" id="223376"/>
    <lineage>
        <taxon>Eukaryota</taxon>
        <taxon>Fungi</taxon>
        <taxon>Dikarya</taxon>
        <taxon>Ascomycota</taxon>
        <taxon>Pezizomycotina</taxon>
        <taxon>Sordariomycetes</taxon>
        <taxon>Sordariomycetidae</taxon>
        <taxon>Cephalothecales</taxon>
        <taxon>Cephalothecaceae</taxon>
        <taxon>Phialemonium</taxon>
    </lineage>
</organism>
<feature type="region of interest" description="Disordered" evidence="1">
    <location>
        <begin position="103"/>
        <end position="136"/>
    </location>
</feature>
<feature type="compositionally biased region" description="Polar residues" evidence="1">
    <location>
        <begin position="110"/>
        <end position="124"/>
    </location>
</feature>
<sequence>MREAFGQRIYQETLGEGDGCELMLLRCSILDFQRTETIWAQRDLGPVGHGLGYTGERNLERACDFFLFFSSFLNRTPVLLPVLLCPSCRWSSDLHCCGARGTKWGPGSRKQGSQGQRRGLSAQSRRARRTGSDGSL</sequence>
<keyword evidence="3" id="KW-1185">Reference proteome</keyword>
<reference evidence="2 3" key="1">
    <citation type="journal article" date="2024" name="Commun. Biol.">
        <title>Comparative genomic analysis of thermophilic fungi reveals convergent evolutionary adaptations and gene losses.</title>
        <authorList>
            <person name="Steindorff A.S."/>
            <person name="Aguilar-Pontes M.V."/>
            <person name="Robinson A.J."/>
            <person name="Andreopoulos B."/>
            <person name="LaButti K."/>
            <person name="Kuo A."/>
            <person name="Mondo S."/>
            <person name="Riley R."/>
            <person name="Otillar R."/>
            <person name="Haridas S."/>
            <person name="Lipzen A."/>
            <person name="Grimwood J."/>
            <person name="Schmutz J."/>
            <person name="Clum A."/>
            <person name="Reid I.D."/>
            <person name="Moisan M.C."/>
            <person name="Butler G."/>
            <person name="Nguyen T.T.M."/>
            <person name="Dewar K."/>
            <person name="Conant G."/>
            <person name="Drula E."/>
            <person name="Henrissat B."/>
            <person name="Hansel C."/>
            <person name="Singer S."/>
            <person name="Hutchinson M.I."/>
            <person name="de Vries R.P."/>
            <person name="Natvig D.O."/>
            <person name="Powell A.J."/>
            <person name="Tsang A."/>
            <person name="Grigoriev I.V."/>
        </authorList>
    </citation>
    <scope>NUCLEOTIDE SEQUENCE [LARGE SCALE GENOMIC DNA]</scope>
    <source>
        <strain evidence="2 3">ATCC 24622</strain>
    </source>
</reference>
<dbReference type="EMBL" id="JAZHXJ010002100">
    <property type="protein sequence ID" value="KAL1841246.1"/>
    <property type="molecule type" value="Genomic_DNA"/>
</dbReference>
<protein>
    <submittedName>
        <fullName evidence="2">Uncharacterized protein</fullName>
    </submittedName>
</protein>
<accession>A0ABR3VK09</accession>